<proteinExistence type="predicted"/>
<accession>A0A0A9E6A1</accession>
<dbReference type="EMBL" id="GBRH01202314">
    <property type="protein sequence ID" value="JAD95581.1"/>
    <property type="molecule type" value="Transcribed_RNA"/>
</dbReference>
<reference evidence="2" key="1">
    <citation type="submission" date="2014-09" db="EMBL/GenBank/DDBJ databases">
        <authorList>
            <person name="Magalhaes I.L.F."/>
            <person name="Oliveira U."/>
            <person name="Santos F.R."/>
            <person name="Vidigal T.H.D.A."/>
            <person name="Brescovit A.D."/>
            <person name="Santos A.J."/>
        </authorList>
    </citation>
    <scope>NUCLEOTIDE SEQUENCE</scope>
    <source>
        <tissue evidence="2">Shoot tissue taken approximately 20 cm above the soil surface</tissue>
    </source>
</reference>
<protein>
    <submittedName>
        <fullName evidence="2">Preprotein translocase secA subunit, putative</fullName>
    </submittedName>
</protein>
<feature type="compositionally biased region" description="Basic residues" evidence="1">
    <location>
        <begin position="70"/>
        <end position="88"/>
    </location>
</feature>
<feature type="compositionally biased region" description="Basic and acidic residues" evidence="1">
    <location>
        <begin position="50"/>
        <end position="64"/>
    </location>
</feature>
<reference evidence="2" key="2">
    <citation type="journal article" date="2015" name="Data Brief">
        <title>Shoot transcriptome of the giant reed, Arundo donax.</title>
        <authorList>
            <person name="Barrero R.A."/>
            <person name="Guerrero F.D."/>
            <person name="Moolhuijzen P."/>
            <person name="Goolsby J.A."/>
            <person name="Tidwell J."/>
            <person name="Bellgard S.E."/>
            <person name="Bellgard M.I."/>
        </authorList>
    </citation>
    <scope>NUCLEOTIDE SEQUENCE</scope>
    <source>
        <tissue evidence="2">Shoot tissue taken approximately 20 cm above the soil surface</tissue>
    </source>
</reference>
<dbReference type="AlphaFoldDB" id="A0A0A9E6A1"/>
<organism evidence="2">
    <name type="scientific">Arundo donax</name>
    <name type="common">Giant reed</name>
    <name type="synonym">Donax arundinaceus</name>
    <dbReference type="NCBI Taxonomy" id="35708"/>
    <lineage>
        <taxon>Eukaryota</taxon>
        <taxon>Viridiplantae</taxon>
        <taxon>Streptophyta</taxon>
        <taxon>Embryophyta</taxon>
        <taxon>Tracheophyta</taxon>
        <taxon>Spermatophyta</taxon>
        <taxon>Magnoliopsida</taxon>
        <taxon>Liliopsida</taxon>
        <taxon>Poales</taxon>
        <taxon>Poaceae</taxon>
        <taxon>PACMAD clade</taxon>
        <taxon>Arundinoideae</taxon>
        <taxon>Arundineae</taxon>
        <taxon>Arundo</taxon>
    </lineage>
</organism>
<feature type="region of interest" description="Disordered" evidence="1">
    <location>
        <begin position="16"/>
        <end position="88"/>
    </location>
</feature>
<evidence type="ECO:0000313" key="2">
    <source>
        <dbReference type="EMBL" id="JAD95581.1"/>
    </source>
</evidence>
<sequence>MLAEWPQASSLLQSSFLQSPPCAEPCHQSTARQRGKGLELFWKPPSQRQMLREGGSRGIPRREPGPGARRCGRAGRRRRARRPRAPWS</sequence>
<evidence type="ECO:0000256" key="1">
    <source>
        <dbReference type="SAM" id="MobiDB-lite"/>
    </source>
</evidence>
<name>A0A0A9E6A1_ARUDO</name>